<dbReference type="SUPFAM" id="SSF55874">
    <property type="entry name" value="ATPase domain of HSP90 chaperone/DNA topoisomerase II/histidine kinase"/>
    <property type="match status" value="1"/>
</dbReference>
<dbReference type="Pfam" id="PF02518">
    <property type="entry name" value="HATPase_c"/>
    <property type="match status" value="1"/>
</dbReference>
<dbReference type="NCBIfam" id="TIGR00229">
    <property type="entry name" value="sensory_box"/>
    <property type="match status" value="3"/>
</dbReference>
<dbReference type="Pfam" id="PF08447">
    <property type="entry name" value="PAS_3"/>
    <property type="match status" value="1"/>
</dbReference>
<evidence type="ECO:0000313" key="13">
    <source>
        <dbReference type="Proteomes" id="UP000647836"/>
    </source>
</evidence>
<evidence type="ECO:0000259" key="11">
    <source>
        <dbReference type="PROSITE" id="PS50113"/>
    </source>
</evidence>
<dbReference type="InterPro" id="IPR035965">
    <property type="entry name" value="PAS-like_dom_sf"/>
</dbReference>
<dbReference type="SUPFAM" id="SSF47384">
    <property type="entry name" value="Homodimeric domain of signal transducing histidine kinase"/>
    <property type="match status" value="1"/>
</dbReference>
<keyword evidence="7" id="KW-0067">ATP-binding</keyword>
<dbReference type="PROSITE" id="PS50113">
    <property type="entry name" value="PAC"/>
    <property type="match status" value="3"/>
</dbReference>
<evidence type="ECO:0000256" key="8">
    <source>
        <dbReference type="ARBA" id="ARBA00023012"/>
    </source>
</evidence>
<keyword evidence="3" id="KW-0597">Phosphoprotein</keyword>
<evidence type="ECO:0000256" key="3">
    <source>
        <dbReference type="ARBA" id="ARBA00022553"/>
    </source>
</evidence>
<dbReference type="Pfam" id="PF00989">
    <property type="entry name" value="PAS"/>
    <property type="match status" value="1"/>
</dbReference>
<keyword evidence="6" id="KW-0418">Kinase</keyword>
<dbReference type="InterPro" id="IPR003594">
    <property type="entry name" value="HATPase_dom"/>
</dbReference>
<evidence type="ECO:0000256" key="2">
    <source>
        <dbReference type="ARBA" id="ARBA00012438"/>
    </source>
</evidence>
<dbReference type="Gene3D" id="3.30.450.20">
    <property type="entry name" value="PAS domain"/>
    <property type="match status" value="3"/>
</dbReference>
<feature type="domain" description="PAC" evidence="11">
    <location>
        <begin position="211"/>
        <end position="263"/>
    </location>
</feature>
<accession>A0ABR9TUD9</accession>
<gene>
    <name evidence="12" type="ORF">IQ229_03385</name>
</gene>
<dbReference type="CDD" id="cd00082">
    <property type="entry name" value="HisKA"/>
    <property type="match status" value="1"/>
</dbReference>
<comment type="catalytic activity">
    <reaction evidence="1">
        <text>ATP + protein L-histidine = ADP + protein N-phospho-L-histidine.</text>
        <dbReference type="EC" id="2.7.13.3"/>
    </reaction>
</comment>
<dbReference type="EMBL" id="JADEXF010000067">
    <property type="protein sequence ID" value="MBE9104017.1"/>
    <property type="molecule type" value="Genomic_DNA"/>
</dbReference>
<reference evidence="12 13" key="1">
    <citation type="submission" date="2020-10" db="EMBL/GenBank/DDBJ databases">
        <authorList>
            <person name="Castelo-Branco R."/>
            <person name="Eusebio N."/>
            <person name="Adriana R."/>
            <person name="Vieira A."/>
            <person name="Brugerolle De Fraissinette N."/>
            <person name="Rezende De Castro R."/>
            <person name="Schneider M.P."/>
            <person name="Vasconcelos V."/>
            <person name="Leao P.N."/>
        </authorList>
    </citation>
    <scope>NUCLEOTIDE SEQUENCE [LARGE SCALE GENOMIC DNA]</scope>
    <source>
        <strain evidence="12 13">LEGE 07299</strain>
    </source>
</reference>
<dbReference type="SMART" id="SM00091">
    <property type="entry name" value="PAS"/>
    <property type="match status" value="3"/>
</dbReference>
<proteinExistence type="predicted"/>
<keyword evidence="8" id="KW-0902">Two-component regulatory system</keyword>
<evidence type="ECO:0000259" key="10">
    <source>
        <dbReference type="PROSITE" id="PS50112"/>
    </source>
</evidence>
<feature type="domain" description="PAC" evidence="11">
    <location>
        <begin position="85"/>
        <end position="137"/>
    </location>
</feature>
<evidence type="ECO:0000256" key="1">
    <source>
        <dbReference type="ARBA" id="ARBA00000085"/>
    </source>
</evidence>
<evidence type="ECO:0000256" key="7">
    <source>
        <dbReference type="ARBA" id="ARBA00022840"/>
    </source>
</evidence>
<dbReference type="InterPro" id="IPR036097">
    <property type="entry name" value="HisK_dim/P_sf"/>
</dbReference>
<evidence type="ECO:0000256" key="4">
    <source>
        <dbReference type="ARBA" id="ARBA00022679"/>
    </source>
</evidence>
<dbReference type="Gene3D" id="3.30.565.10">
    <property type="entry name" value="Histidine kinase-like ATPase, C-terminal domain"/>
    <property type="match status" value="1"/>
</dbReference>
<feature type="domain" description="PAC" evidence="11">
    <location>
        <begin position="333"/>
        <end position="385"/>
    </location>
</feature>
<comment type="caution">
    <text evidence="12">The sequence shown here is derived from an EMBL/GenBank/DDBJ whole genome shotgun (WGS) entry which is preliminary data.</text>
</comment>
<evidence type="ECO:0000313" key="12">
    <source>
        <dbReference type="EMBL" id="MBE9104017.1"/>
    </source>
</evidence>
<dbReference type="SUPFAM" id="SSF55785">
    <property type="entry name" value="PYP-like sensor domain (PAS domain)"/>
    <property type="match status" value="3"/>
</dbReference>
<protein>
    <recommendedName>
        <fullName evidence="2">histidine kinase</fullName>
        <ecNumber evidence="2">2.7.13.3</ecNumber>
    </recommendedName>
</protein>
<dbReference type="InterPro" id="IPR000700">
    <property type="entry name" value="PAS-assoc_C"/>
</dbReference>
<feature type="domain" description="PAS" evidence="10">
    <location>
        <begin position="264"/>
        <end position="329"/>
    </location>
</feature>
<dbReference type="Pfam" id="PF08448">
    <property type="entry name" value="PAS_4"/>
    <property type="match status" value="1"/>
</dbReference>
<dbReference type="Proteomes" id="UP000647836">
    <property type="component" value="Unassembled WGS sequence"/>
</dbReference>
<dbReference type="PRINTS" id="PR00344">
    <property type="entry name" value="BCTRLSENSOR"/>
</dbReference>
<dbReference type="PROSITE" id="PS50112">
    <property type="entry name" value="PAS"/>
    <property type="match status" value="2"/>
</dbReference>
<organism evidence="12 13">
    <name type="scientific">Nostoc cf. edaphicum LEGE 07299</name>
    <dbReference type="NCBI Taxonomy" id="2777974"/>
    <lineage>
        <taxon>Bacteria</taxon>
        <taxon>Bacillati</taxon>
        <taxon>Cyanobacteriota</taxon>
        <taxon>Cyanophyceae</taxon>
        <taxon>Nostocales</taxon>
        <taxon>Nostocaceae</taxon>
        <taxon>Nostoc</taxon>
    </lineage>
</organism>
<dbReference type="SMART" id="SM00086">
    <property type="entry name" value="PAC"/>
    <property type="match status" value="3"/>
</dbReference>
<feature type="domain" description="PAS" evidence="10">
    <location>
        <begin position="138"/>
        <end position="208"/>
    </location>
</feature>
<dbReference type="InterPro" id="IPR013655">
    <property type="entry name" value="PAS_fold_3"/>
</dbReference>
<dbReference type="InterPro" id="IPR036890">
    <property type="entry name" value="HATPase_C_sf"/>
</dbReference>
<dbReference type="InterPro" id="IPR013656">
    <property type="entry name" value="PAS_4"/>
</dbReference>
<dbReference type="SMART" id="SM00387">
    <property type="entry name" value="HATPase_c"/>
    <property type="match status" value="1"/>
</dbReference>
<dbReference type="EC" id="2.7.13.3" evidence="2"/>
<evidence type="ECO:0000256" key="5">
    <source>
        <dbReference type="ARBA" id="ARBA00022741"/>
    </source>
</evidence>
<dbReference type="InterPro" id="IPR004358">
    <property type="entry name" value="Sig_transdc_His_kin-like_C"/>
</dbReference>
<dbReference type="InterPro" id="IPR000014">
    <property type="entry name" value="PAS"/>
</dbReference>
<dbReference type="InterPro" id="IPR013767">
    <property type="entry name" value="PAS_fold"/>
</dbReference>
<dbReference type="PROSITE" id="PS50109">
    <property type="entry name" value="HIS_KIN"/>
    <property type="match status" value="1"/>
</dbReference>
<keyword evidence="4" id="KW-0808">Transferase</keyword>
<dbReference type="CDD" id="cd00130">
    <property type="entry name" value="PAS"/>
    <property type="match status" value="3"/>
</dbReference>
<evidence type="ECO:0000259" key="9">
    <source>
        <dbReference type="PROSITE" id="PS50109"/>
    </source>
</evidence>
<name>A0ABR9TUD9_9NOSO</name>
<dbReference type="InterPro" id="IPR001610">
    <property type="entry name" value="PAC"/>
</dbReference>
<dbReference type="Gene3D" id="1.10.287.130">
    <property type="match status" value="1"/>
</dbReference>
<dbReference type="PANTHER" id="PTHR43065">
    <property type="entry name" value="SENSOR HISTIDINE KINASE"/>
    <property type="match status" value="1"/>
</dbReference>
<evidence type="ECO:0000256" key="6">
    <source>
        <dbReference type="ARBA" id="ARBA00022777"/>
    </source>
</evidence>
<keyword evidence="5" id="KW-0547">Nucleotide-binding</keyword>
<keyword evidence="13" id="KW-1185">Reference proteome</keyword>
<feature type="domain" description="Histidine kinase" evidence="9">
    <location>
        <begin position="419"/>
        <end position="677"/>
    </location>
</feature>
<dbReference type="PANTHER" id="PTHR43065:SF10">
    <property type="entry name" value="PEROXIDE STRESS-ACTIVATED HISTIDINE KINASE MAK3"/>
    <property type="match status" value="1"/>
</dbReference>
<dbReference type="InterPro" id="IPR005467">
    <property type="entry name" value="His_kinase_dom"/>
</dbReference>
<dbReference type="InterPro" id="IPR003661">
    <property type="entry name" value="HisK_dim/P_dom"/>
</dbReference>
<sequence>MSQNYFFNSDFQRDDLYCSFLENLPIAAAILDCEMKYLLTSQRWLSELGLEGQDIIGRSHLEVFRQFCEPLTQAYQYCLMAAVELCVEEQFQQADGLTGWRQWTLRPWCSSTRVVNGVMLVAEDVTDRKQAELALRHSEERYRFLITAISQIIWDTKAEGEFINEQPGWSAFTGQSFEELKGWGWLNAVHPDDQLHTAKVWSQAVTSRTLYKLEHRLRRHDGEYCHMSVRGVPILNPEGNIREWIGVHTDITEYKQAQEAMFCLAAIVESSDDAIISKTLDGVIVSWNRGAEALFGYQAQEVIGQPMAMLVPSDRINEEPQILKKLRQGERVDHFETVRQRKDGTLIDLSLTISPVKDSTGKIIGASKIARDISARKEAQEALRQKATDLETALLELKRTQTQLVQNEKMSSLGQLVAGVAHEINNPVNFIYANFKPANEYIQHLLGLLQLYQQHYPSPAPEIQGKSEEIDLEFLLEDLPKLLRSMEVGADRIKKIVLSLRNFSRMDEAEMKAVNIHEGIDSTLIILQNRLKTKHDHPGIEVIKDYGNLPLVECYAGQLNQVFMNIISNAIDALEEPHQSCRLQEIEQKTSEIRICTAMLGSDHVQIRIVDNGPGIPEFVQKRLCDPFFTTKPVGKGTGLGMSISYQIVTEKHGGSLRYHSIPGQGAEFVIEIPIRQSKCCLPMLGDKTVNKTISETTLMVLSDFSDQ</sequence>